<feature type="chain" id="PRO_5020239184" evidence="2">
    <location>
        <begin position="29"/>
        <end position="261"/>
    </location>
</feature>
<evidence type="ECO:0000313" key="3">
    <source>
        <dbReference type="EMBL" id="RXG91963.1"/>
    </source>
</evidence>
<evidence type="ECO:0000256" key="2">
    <source>
        <dbReference type="SAM" id="SignalP"/>
    </source>
</evidence>
<dbReference type="AlphaFoldDB" id="A0A4V1KVV0"/>
<protein>
    <submittedName>
        <fullName evidence="3">DUF2092 domain-containing protein</fullName>
    </submittedName>
</protein>
<dbReference type="RefSeq" id="WP_128956319.1">
    <property type="nucleotide sequence ID" value="NZ_RKMK01000024.1"/>
</dbReference>
<dbReference type="Pfam" id="PF09865">
    <property type="entry name" value="DUF2092"/>
    <property type="match status" value="1"/>
</dbReference>
<proteinExistence type="predicted"/>
<dbReference type="Gene3D" id="2.50.20.10">
    <property type="entry name" value="Lipoprotein localisation LolA/LolB/LppX"/>
    <property type="match status" value="1"/>
</dbReference>
<organism evidence="3 4">
    <name type="scientific">Bradyrhizobium zhanjiangense</name>
    <dbReference type="NCBI Taxonomy" id="1325107"/>
    <lineage>
        <taxon>Bacteria</taxon>
        <taxon>Pseudomonadati</taxon>
        <taxon>Pseudomonadota</taxon>
        <taxon>Alphaproteobacteria</taxon>
        <taxon>Hyphomicrobiales</taxon>
        <taxon>Nitrobacteraceae</taxon>
        <taxon>Bradyrhizobium</taxon>
    </lineage>
</organism>
<accession>A0A4V1KVV0</accession>
<gene>
    <name evidence="3" type="ORF">EAS61_23750</name>
</gene>
<dbReference type="SUPFAM" id="SSF89392">
    <property type="entry name" value="Prokaryotic lipoproteins and lipoprotein localization factors"/>
    <property type="match status" value="1"/>
</dbReference>
<dbReference type="InterPro" id="IPR019207">
    <property type="entry name" value="DUF2092"/>
</dbReference>
<dbReference type="EMBL" id="RKMK01000024">
    <property type="protein sequence ID" value="RXG91963.1"/>
    <property type="molecule type" value="Genomic_DNA"/>
</dbReference>
<evidence type="ECO:0000256" key="1">
    <source>
        <dbReference type="ARBA" id="ARBA00022729"/>
    </source>
</evidence>
<dbReference type="InterPro" id="IPR029046">
    <property type="entry name" value="LolA/LolB/LppX"/>
</dbReference>
<dbReference type="Proteomes" id="UP000290174">
    <property type="component" value="Unassembled WGS sequence"/>
</dbReference>
<name>A0A4V1KVV0_9BRAD</name>
<feature type="signal peptide" evidence="2">
    <location>
        <begin position="1"/>
        <end position="28"/>
    </location>
</feature>
<reference evidence="3 4" key="1">
    <citation type="submission" date="2018-11" db="EMBL/GenBank/DDBJ databases">
        <title>Bradyrhizobium sp. nov., isolated from effective nodules of peanut in China.</title>
        <authorList>
            <person name="Li Y."/>
        </authorList>
    </citation>
    <scope>NUCLEOTIDE SEQUENCE [LARGE SCALE GENOMIC DNA]</scope>
    <source>
        <strain evidence="3 4">CCBAU 51770</strain>
    </source>
</reference>
<keyword evidence="1 2" id="KW-0732">Signal</keyword>
<evidence type="ECO:0000313" key="4">
    <source>
        <dbReference type="Proteomes" id="UP000290174"/>
    </source>
</evidence>
<comment type="caution">
    <text evidence="3">The sequence shown here is derived from an EMBL/GenBank/DDBJ whole genome shotgun (WGS) entry which is preliminary data.</text>
</comment>
<sequence length="261" mass="28370">MRPRTSFRRTLFATGAALLLAATSPARADDPAKILKSMTDYLGSQTTLSASFDSDIEIITPELQKIQFASSGQFKLGRPDKLRVRRTGGYADVELVYDGKTVSLYGNDAKSYMQAEMAGTVDQMITEMQTHSGLGMPGTDLLLTNAFEELMATAADGKHVGQGVIDGVECEHLAFRTPDTDWQIWIETGAKPVPRKYVITSKTVTGAPQYTLRTRDWKTDAFAEDTFVFKAPAGATKVDINSVAMADFDELPPGTPTGAKK</sequence>
<dbReference type="PIRSF" id="PIRSF012443">
    <property type="entry name" value="UCP012443"/>
    <property type="match status" value="1"/>
</dbReference>